<dbReference type="Proteomes" id="UP001486626">
    <property type="component" value="Unassembled WGS sequence"/>
</dbReference>
<name>A0ABU9L9F4_9XANT</name>
<dbReference type="InterPro" id="IPR007739">
    <property type="entry name" value="RgpF"/>
</dbReference>
<sequence>MEPMKPVRRVAVVAHFDAEGLLTEFTRRLLDELLLHAERIVLVSTRLAPEQAATLDARIKVIVRENVGYDFYSFRTGIFAVEALYAYDELIVANDSALTIDRGGIGKAFAKMRDVDCDAWGMTQSFQVARHLQSYFLVFRKNAFFSQYFDRFWRDVRVLEDKWEIILSYEIGLTQCLLRNGAKIAAAFEPDASHEGKVSARLQRRHAGVGDLSSPSNKEIAEANPVHFLWDELYRSFGFIKSEVLRDDPNGVNDVDLSSVVTDPQLRAMVEHEVQRMRQTRAKAAPLGAAENVLASKDELERYGVRSILPGSLRARFAIVLHLYHMDLIDNIYGYMRNVIVDHDVFVSVKSVADHRVAVRYFQERNVRAFVFVHPNIGRDVGPFVSLLNTGLLDRYDAVCKLHSKKSVYHNAGGQWRDDLMKSLLGSSLTVLKILQAFDHRPACGIIGPESAYVCNSRFWGGNEERLRVLAAETHIDDARIRLGFFAGTMFWFRPVALGALKARNIALSEFDPEAGQLDATLAHVIERLFVLWIEQSGYFASTTRCPGVPLRHEDYEKRGLAVLPANGVN</sequence>
<comment type="caution">
    <text evidence="1">The sequence shown here is derived from an EMBL/GenBank/DDBJ whole genome shotgun (WGS) entry which is preliminary data.</text>
</comment>
<evidence type="ECO:0000313" key="2">
    <source>
        <dbReference type="Proteomes" id="UP001486626"/>
    </source>
</evidence>
<keyword evidence="2" id="KW-1185">Reference proteome</keyword>
<dbReference type="Pfam" id="PF05045">
    <property type="entry name" value="RgpF"/>
    <property type="match status" value="2"/>
</dbReference>
<accession>A0ABU9L9F4</accession>
<protein>
    <submittedName>
        <fullName evidence="1">Rhamnan synthesis F family protein</fullName>
    </submittedName>
</protein>
<organism evidence="1 2">
    <name type="scientific">Xanthomonas protegens</name>
    <dbReference type="NCBI Taxonomy" id="3380705"/>
    <lineage>
        <taxon>Bacteria</taxon>
        <taxon>Pseudomonadati</taxon>
        <taxon>Pseudomonadota</taxon>
        <taxon>Gammaproteobacteria</taxon>
        <taxon>Lysobacterales</taxon>
        <taxon>Lysobacteraceae</taxon>
        <taxon>Xanthomonas</taxon>
    </lineage>
</organism>
<evidence type="ECO:0000313" key="1">
    <source>
        <dbReference type="EMBL" id="MEL4891273.1"/>
    </source>
</evidence>
<gene>
    <name evidence="1" type="ORF">PIQ37_07535</name>
</gene>
<proteinExistence type="predicted"/>
<reference evidence="1 2" key="1">
    <citation type="journal article" date="2024" name="FEMS Microbiol. Lett.">
        <title>Xanthomonas protegens sp. nov., a novel rice seed-associated bacterium, provides in vivo protection against X. oryzae pv. oryzae, the bacterial leaf blight pathogen.</title>
        <authorList>
            <person name="Rana R."/>
            <person name="Sharma A."/>
            <person name="Madhavan V.N."/>
            <person name="Korpole S."/>
            <person name="Sonti R.V."/>
            <person name="Patel H.K."/>
            <person name="Patil P.B."/>
        </authorList>
    </citation>
    <scope>NUCLEOTIDE SEQUENCE [LARGE SCALE GENOMIC DNA]</scope>
    <source>
        <strain evidence="1 2">PPL118</strain>
    </source>
</reference>
<dbReference type="EMBL" id="JAQJCQ010000005">
    <property type="protein sequence ID" value="MEL4891273.1"/>
    <property type="molecule type" value="Genomic_DNA"/>
</dbReference>